<feature type="transmembrane region" description="Helical" evidence="1">
    <location>
        <begin position="12"/>
        <end position="36"/>
    </location>
</feature>
<keyword evidence="1" id="KW-0812">Transmembrane</keyword>
<accession>A0A8H5G3C7</accession>
<keyword evidence="1" id="KW-0472">Membrane</keyword>
<reference evidence="2 3" key="1">
    <citation type="journal article" date="2020" name="ISME J.">
        <title>Uncovering the hidden diversity of litter-decomposition mechanisms in mushroom-forming fungi.</title>
        <authorList>
            <person name="Floudas D."/>
            <person name="Bentzer J."/>
            <person name="Ahren D."/>
            <person name="Johansson T."/>
            <person name="Persson P."/>
            <person name="Tunlid A."/>
        </authorList>
    </citation>
    <scope>NUCLEOTIDE SEQUENCE [LARGE SCALE GENOMIC DNA]</scope>
    <source>
        <strain evidence="2 3">CBS 406.79</strain>
    </source>
</reference>
<protein>
    <submittedName>
        <fullName evidence="2">Uncharacterized protein</fullName>
    </submittedName>
</protein>
<dbReference type="Proteomes" id="UP000518752">
    <property type="component" value="Unassembled WGS sequence"/>
</dbReference>
<gene>
    <name evidence="2" type="ORF">D9757_013017</name>
</gene>
<sequence length="269" mass="29728">MSSFLNLDDTLGAAFIGYSVSCVIFGIFTMQAMSYFVTYRADPWRLKVLVGFIWCIEFVHQSLISHALYHYTISKAFWVAVSNNIRASGMVSSDTGPSRCSVWKPCEDLPYMFAVSLMCALSTRKQIPGQVVDEFTETTGAIRSRESLLYSIPPRDRGVEVSHVAASVYYNQCTGTISFIQPYMMQTPIPSRSEPGSKMEPGTWHALNPIAPLRKTSSDTELLPADISMDAFTDFTSFFTTAAPEDVAVDVLVDQENTGHAANSFCVIA</sequence>
<dbReference type="OrthoDB" id="3190888at2759"/>
<name>A0A8H5G3C7_9AGAR</name>
<dbReference type="EMBL" id="JAACJN010000235">
    <property type="protein sequence ID" value="KAF5357569.1"/>
    <property type="molecule type" value="Genomic_DNA"/>
</dbReference>
<dbReference type="AlphaFoldDB" id="A0A8H5G3C7"/>
<keyword evidence="3" id="KW-1185">Reference proteome</keyword>
<keyword evidence="1" id="KW-1133">Transmembrane helix</keyword>
<organism evidence="2 3">
    <name type="scientific">Collybiopsis confluens</name>
    <dbReference type="NCBI Taxonomy" id="2823264"/>
    <lineage>
        <taxon>Eukaryota</taxon>
        <taxon>Fungi</taxon>
        <taxon>Dikarya</taxon>
        <taxon>Basidiomycota</taxon>
        <taxon>Agaricomycotina</taxon>
        <taxon>Agaricomycetes</taxon>
        <taxon>Agaricomycetidae</taxon>
        <taxon>Agaricales</taxon>
        <taxon>Marasmiineae</taxon>
        <taxon>Omphalotaceae</taxon>
        <taxon>Collybiopsis</taxon>
    </lineage>
</organism>
<evidence type="ECO:0000256" key="1">
    <source>
        <dbReference type="SAM" id="Phobius"/>
    </source>
</evidence>
<proteinExistence type="predicted"/>
<evidence type="ECO:0000313" key="3">
    <source>
        <dbReference type="Proteomes" id="UP000518752"/>
    </source>
</evidence>
<evidence type="ECO:0000313" key="2">
    <source>
        <dbReference type="EMBL" id="KAF5357569.1"/>
    </source>
</evidence>
<comment type="caution">
    <text evidence="2">The sequence shown here is derived from an EMBL/GenBank/DDBJ whole genome shotgun (WGS) entry which is preliminary data.</text>
</comment>